<reference evidence="3" key="1">
    <citation type="journal article" date="2019" name="Int. J. Syst. Evol. Microbiol.">
        <title>The Global Catalogue of Microorganisms (GCM) 10K type strain sequencing project: providing services to taxonomists for standard genome sequencing and annotation.</title>
        <authorList>
            <consortium name="The Broad Institute Genomics Platform"/>
            <consortium name="The Broad Institute Genome Sequencing Center for Infectious Disease"/>
            <person name="Wu L."/>
            <person name="Ma J."/>
        </authorList>
    </citation>
    <scope>NUCLEOTIDE SEQUENCE [LARGE SCALE GENOMIC DNA]</scope>
    <source>
        <strain evidence="3">CGMCC 1.18439</strain>
    </source>
</reference>
<dbReference type="EMBL" id="BNAL01000026">
    <property type="protein sequence ID" value="GHG06994.1"/>
    <property type="molecule type" value="Genomic_DNA"/>
</dbReference>
<organism evidence="2 3">
    <name type="scientific">Deinococcus piscis</name>
    <dbReference type="NCBI Taxonomy" id="394230"/>
    <lineage>
        <taxon>Bacteria</taxon>
        <taxon>Thermotogati</taxon>
        <taxon>Deinococcota</taxon>
        <taxon>Deinococci</taxon>
        <taxon>Deinococcales</taxon>
        <taxon>Deinococcaceae</taxon>
        <taxon>Deinococcus</taxon>
    </lineage>
</organism>
<keyword evidence="3" id="KW-1185">Reference proteome</keyword>
<evidence type="ECO:0000313" key="3">
    <source>
        <dbReference type="Proteomes" id="UP000632154"/>
    </source>
</evidence>
<feature type="coiled-coil region" evidence="1">
    <location>
        <begin position="246"/>
        <end position="293"/>
    </location>
</feature>
<gene>
    <name evidence="2" type="ORF">GCM10017783_19460</name>
</gene>
<accession>A0ABQ3K8L7</accession>
<feature type="coiled-coil region" evidence="1">
    <location>
        <begin position="130"/>
        <end position="157"/>
    </location>
</feature>
<protein>
    <submittedName>
        <fullName evidence="2">Uncharacterized protein</fullName>
    </submittedName>
</protein>
<comment type="caution">
    <text evidence="2">The sequence shown here is derived from an EMBL/GenBank/DDBJ whole genome shotgun (WGS) entry which is preliminary data.</text>
</comment>
<evidence type="ECO:0000313" key="2">
    <source>
        <dbReference type="EMBL" id="GHG06994.1"/>
    </source>
</evidence>
<name>A0ABQ3K8L7_9DEIO</name>
<dbReference type="RefSeq" id="WP_189643531.1">
    <property type="nucleotide sequence ID" value="NZ_BNAL01000026.1"/>
</dbReference>
<evidence type="ECO:0000256" key="1">
    <source>
        <dbReference type="SAM" id="Coils"/>
    </source>
</evidence>
<proteinExistence type="predicted"/>
<dbReference type="Proteomes" id="UP000632154">
    <property type="component" value="Unassembled WGS sequence"/>
</dbReference>
<dbReference type="Pfam" id="PF05816">
    <property type="entry name" value="TelA"/>
    <property type="match status" value="1"/>
</dbReference>
<sequence length="300" mass="32134">MSSGLSPTGLTPEEQAQLRAQAQRLATDLALLPHHSPEFRRQVAAVQALGGRAQAQAARLGRALPTAGSNHAPPLSELRQLMARLQPAQPGLLARLLGRRPTALTSQEYAQVAAQSTPLLEGLYRSQDALRRQQAALSEEQQQLAGSQAELERALALTTEVEHLLSASLPDLEARQPLHAAAVQSEVLYLVRERRTDLNTALATTAQAQLALEVARRQAAELDTQLERSAAGVVLALKLARRAVQAAELRSAAAQASEQLQGAQQRMEGAASLDDLNAALAQAYASLDDLERLEGQARSF</sequence>
<keyword evidence="1" id="KW-0175">Coiled coil</keyword>
<dbReference type="InterPro" id="IPR008863">
    <property type="entry name" value="Toxic_anion-R_TelA"/>
</dbReference>